<organism evidence="2 3">
    <name type="scientific">Tengunoibacter tsumagoiensis</name>
    <dbReference type="NCBI Taxonomy" id="2014871"/>
    <lineage>
        <taxon>Bacteria</taxon>
        <taxon>Bacillati</taxon>
        <taxon>Chloroflexota</taxon>
        <taxon>Ktedonobacteria</taxon>
        <taxon>Ktedonobacterales</taxon>
        <taxon>Dictyobacteraceae</taxon>
        <taxon>Tengunoibacter</taxon>
    </lineage>
</organism>
<accession>A0A401ZTS9</accession>
<name>A0A401ZTS9_9CHLR</name>
<dbReference type="Proteomes" id="UP000287352">
    <property type="component" value="Unassembled WGS sequence"/>
</dbReference>
<dbReference type="EMBL" id="BIFR01000001">
    <property type="protein sequence ID" value="GCE10180.1"/>
    <property type="molecule type" value="Genomic_DNA"/>
</dbReference>
<dbReference type="RefSeq" id="WP_126577801.1">
    <property type="nucleotide sequence ID" value="NZ_BIFR01000001.1"/>
</dbReference>
<keyword evidence="3" id="KW-1185">Reference proteome</keyword>
<gene>
    <name evidence="2" type="ORF">KTT_00390</name>
</gene>
<reference evidence="3" key="1">
    <citation type="submission" date="2018-12" db="EMBL/GenBank/DDBJ databases">
        <title>Tengunoibacter tsumagoiensis gen. nov., sp. nov., Dictyobacter kobayashii sp. nov., D. alpinus sp. nov., and D. joshuensis sp. nov. and description of Dictyobacteraceae fam. nov. within the order Ktedonobacterales isolated from Tengu-no-mugimeshi.</title>
        <authorList>
            <person name="Wang C.M."/>
            <person name="Zheng Y."/>
            <person name="Sakai Y."/>
            <person name="Toyoda A."/>
            <person name="Minakuchi Y."/>
            <person name="Abe K."/>
            <person name="Yokota A."/>
            <person name="Yabe S."/>
        </authorList>
    </citation>
    <scope>NUCLEOTIDE SEQUENCE [LARGE SCALE GENOMIC DNA]</scope>
    <source>
        <strain evidence="3">Uno3</strain>
    </source>
</reference>
<feature type="compositionally biased region" description="Low complexity" evidence="1">
    <location>
        <begin position="56"/>
        <end position="83"/>
    </location>
</feature>
<protein>
    <submittedName>
        <fullName evidence="2">Uncharacterized protein</fullName>
    </submittedName>
</protein>
<dbReference type="AlphaFoldDB" id="A0A401ZTS9"/>
<evidence type="ECO:0000313" key="3">
    <source>
        <dbReference type="Proteomes" id="UP000287352"/>
    </source>
</evidence>
<evidence type="ECO:0000256" key="1">
    <source>
        <dbReference type="SAM" id="MobiDB-lite"/>
    </source>
</evidence>
<feature type="compositionally biased region" description="Polar residues" evidence="1">
    <location>
        <begin position="41"/>
        <end position="55"/>
    </location>
</feature>
<dbReference type="PROSITE" id="PS51257">
    <property type="entry name" value="PROKAR_LIPOPROTEIN"/>
    <property type="match status" value="1"/>
</dbReference>
<evidence type="ECO:0000313" key="2">
    <source>
        <dbReference type="EMBL" id="GCE10180.1"/>
    </source>
</evidence>
<sequence length="210" mass="21775">MMRAMRNTKPTGIWRVLGLLVSLIVVACMCVACGKDAAGTASSHAPQSSATPTSFSSPVVSETPQVSPTSTTSVAISSPTPGTTSGGTGKATTSQQGCPTTQQPASDLALATVVVEPKDVEQTVTAHIGDAIEVRAPLGFKWIGPTSSQGGLQLAQPSGYVSSTYNACIWHYTAQSTGSIDLHFQRMVLCRPNAMCPYVVVAMSITIDVK</sequence>
<comment type="caution">
    <text evidence="2">The sequence shown here is derived from an EMBL/GenBank/DDBJ whole genome shotgun (WGS) entry which is preliminary data.</text>
</comment>
<dbReference type="OrthoDB" id="164526at2"/>
<feature type="region of interest" description="Disordered" evidence="1">
    <location>
        <begin position="41"/>
        <end position="102"/>
    </location>
</feature>
<proteinExistence type="predicted"/>